<name>A0ABY5IWX6_9FLAO</name>
<evidence type="ECO:0000313" key="2">
    <source>
        <dbReference type="EMBL" id="UUC45966.1"/>
    </source>
</evidence>
<protein>
    <submittedName>
        <fullName evidence="2">Uncharacterized protein</fullName>
    </submittedName>
</protein>
<dbReference type="EMBL" id="CP101751">
    <property type="protein sequence ID" value="UUC45966.1"/>
    <property type="molecule type" value="Genomic_DNA"/>
</dbReference>
<keyword evidence="3" id="KW-1185">Reference proteome</keyword>
<dbReference type="Proteomes" id="UP001059844">
    <property type="component" value="Chromosome"/>
</dbReference>
<feature type="signal peptide" evidence="1">
    <location>
        <begin position="1"/>
        <end position="18"/>
    </location>
</feature>
<proteinExistence type="predicted"/>
<keyword evidence="1" id="KW-0732">Signal</keyword>
<dbReference type="RefSeq" id="WP_256551647.1">
    <property type="nucleotide sequence ID" value="NZ_CP101751.1"/>
</dbReference>
<feature type="chain" id="PRO_5045465063" evidence="1">
    <location>
        <begin position="19"/>
        <end position="155"/>
    </location>
</feature>
<gene>
    <name evidence="2" type="ORF">NOX80_01890</name>
</gene>
<sequence>MKFIAIIFLLFLSYHTTAQPDNSEFTQKVLKSNVIGKKITSGVWNEKGDTETNLTYLGAVKVKNGKTYKIMNSIWTWGISGRVTNRILIFNDRNQYLGNYPITDSENLPIALKKRYLIFKNNTGSIFKVYLGNGIPEKLYQKNTTEFNYISDFQR</sequence>
<accession>A0ABY5IWX6</accession>
<evidence type="ECO:0000313" key="3">
    <source>
        <dbReference type="Proteomes" id="UP001059844"/>
    </source>
</evidence>
<reference evidence="2" key="1">
    <citation type="submission" date="2022-07" db="EMBL/GenBank/DDBJ databases">
        <title>Isolation, identification, and degradation of a PFOSA degrading strain from sewage treatment plant.</title>
        <authorList>
            <person name="Zhang L."/>
            <person name="Huo Y."/>
        </authorList>
    </citation>
    <scope>NUCLEOTIDE SEQUENCE</scope>
    <source>
        <strain evidence="2">C1</strain>
    </source>
</reference>
<organism evidence="2 3">
    <name type="scientific">Flavobacterium cerinum</name>
    <dbReference type="NCBI Taxonomy" id="2502784"/>
    <lineage>
        <taxon>Bacteria</taxon>
        <taxon>Pseudomonadati</taxon>
        <taxon>Bacteroidota</taxon>
        <taxon>Flavobacteriia</taxon>
        <taxon>Flavobacteriales</taxon>
        <taxon>Flavobacteriaceae</taxon>
        <taxon>Flavobacterium</taxon>
    </lineage>
</organism>
<evidence type="ECO:0000256" key="1">
    <source>
        <dbReference type="SAM" id="SignalP"/>
    </source>
</evidence>